<feature type="compositionally biased region" description="Polar residues" evidence="1">
    <location>
        <begin position="73"/>
        <end position="84"/>
    </location>
</feature>
<accession>A0A3S5ACF2</accession>
<feature type="region of interest" description="Disordered" evidence="1">
    <location>
        <begin position="1"/>
        <end position="50"/>
    </location>
</feature>
<name>A0A3S5ACF2_9PLAT</name>
<dbReference type="AlphaFoldDB" id="A0A3S5ACF2"/>
<dbReference type="Proteomes" id="UP000784294">
    <property type="component" value="Unassembled WGS sequence"/>
</dbReference>
<sequence length="236" mass="25706">MMDESSARFHLERGKMSLRLRQPKRRSKAKRLYNNRNQPSSSACTPAEYKRRRLENHLIFGSSAASSKASSSVTGSVPSNNKDLSSARSSSLPAASPVSPQSQEPRQRHYLHTHPSTSPAPMEIHLQSALRTKLISLNMERRAAAFEPKAPRANHLAPGSLRTDGTSGVYLRSIMDPESDKLLTGSAVNLAESSSGSLPSMHSEHKTSSELFQHASTSLVGYADTDTSSDNDSCKD</sequence>
<dbReference type="EMBL" id="CAAALY010015838">
    <property type="protein sequence ID" value="VEL12787.1"/>
    <property type="molecule type" value="Genomic_DNA"/>
</dbReference>
<keyword evidence="3" id="KW-1185">Reference proteome</keyword>
<gene>
    <name evidence="2" type="ORF">PXEA_LOCUS6227</name>
</gene>
<feature type="compositionally biased region" description="Low complexity" evidence="1">
    <location>
        <begin position="86"/>
        <end position="102"/>
    </location>
</feature>
<evidence type="ECO:0000256" key="1">
    <source>
        <dbReference type="SAM" id="MobiDB-lite"/>
    </source>
</evidence>
<evidence type="ECO:0000313" key="3">
    <source>
        <dbReference type="Proteomes" id="UP000784294"/>
    </source>
</evidence>
<feature type="region of interest" description="Disordered" evidence="1">
    <location>
        <begin position="192"/>
        <end position="212"/>
    </location>
</feature>
<feature type="region of interest" description="Disordered" evidence="1">
    <location>
        <begin position="62"/>
        <end position="120"/>
    </location>
</feature>
<protein>
    <submittedName>
        <fullName evidence="2">Uncharacterized protein</fullName>
    </submittedName>
</protein>
<comment type="caution">
    <text evidence="2">The sequence shown here is derived from an EMBL/GenBank/DDBJ whole genome shotgun (WGS) entry which is preliminary data.</text>
</comment>
<feature type="compositionally biased region" description="Basic and acidic residues" evidence="1">
    <location>
        <begin position="1"/>
        <end position="15"/>
    </location>
</feature>
<proteinExistence type="predicted"/>
<evidence type="ECO:0000313" key="2">
    <source>
        <dbReference type="EMBL" id="VEL12787.1"/>
    </source>
</evidence>
<feature type="compositionally biased region" description="Polar residues" evidence="1">
    <location>
        <begin position="34"/>
        <end position="44"/>
    </location>
</feature>
<feature type="compositionally biased region" description="Low complexity" evidence="1">
    <location>
        <begin position="62"/>
        <end position="72"/>
    </location>
</feature>
<feature type="compositionally biased region" description="Basic residues" evidence="1">
    <location>
        <begin position="16"/>
        <end position="33"/>
    </location>
</feature>
<reference evidence="2" key="1">
    <citation type="submission" date="2018-11" db="EMBL/GenBank/DDBJ databases">
        <authorList>
            <consortium name="Pathogen Informatics"/>
        </authorList>
    </citation>
    <scope>NUCLEOTIDE SEQUENCE</scope>
</reference>
<organism evidence="2 3">
    <name type="scientific">Protopolystoma xenopodis</name>
    <dbReference type="NCBI Taxonomy" id="117903"/>
    <lineage>
        <taxon>Eukaryota</taxon>
        <taxon>Metazoa</taxon>
        <taxon>Spiralia</taxon>
        <taxon>Lophotrochozoa</taxon>
        <taxon>Platyhelminthes</taxon>
        <taxon>Monogenea</taxon>
        <taxon>Polyopisthocotylea</taxon>
        <taxon>Polystomatidea</taxon>
        <taxon>Polystomatidae</taxon>
        <taxon>Protopolystoma</taxon>
    </lineage>
</organism>